<proteinExistence type="inferred from homology"/>
<keyword evidence="3" id="KW-0560">Oxidoreductase</keyword>
<evidence type="ECO:0000256" key="2">
    <source>
        <dbReference type="ARBA" id="ARBA00022723"/>
    </source>
</evidence>
<dbReference type="CDD" id="cd11065">
    <property type="entry name" value="CYP64-like"/>
    <property type="match status" value="1"/>
</dbReference>
<dbReference type="Proteomes" id="UP001341245">
    <property type="component" value="Unassembled WGS sequence"/>
</dbReference>
<evidence type="ECO:0000256" key="3">
    <source>
        <dbReference type="ARBA" id="ARBA00023002"/>
    </source>
</evidence>
<evidence type="ECO:0000256" key="5">
    <source>
        <dbReference type="ARBA" id="ARBA00023033"/>
    </source>
</evidence>
<comment type="similarity">
    <text evidence="1">Belongs to the cytochrome P450 family.</text>
</comment>
<evidence type="ECO:0000256" key="4">
    <source>
        <dbReference type="ARBA" id="ARBA00023004"/>
    </source>
</evidence>
<gene>
    <name evidence="7" type="ORF">QM012_006321</name>
</gene>
<dbReference type="SUPFAM" id="SSF48264">
    <property type="entry name" value="Cytochrome P450"/>
    <property type="match status" value="1"/>
</dbReference>
<dbReference type="PROSITE" id="PS00086">
    <property type="entry name" value="CYTOCHROME_P450"/>
    <property type="match status" value="1"/>
</dbReference>
<sequence length="825" mass="91111">MTTALIFGPTGAVGSQILATLLSSPTCCSLTTISRRAPQTQIQSSKLRTIVETDTAKWGPIISTLSPAPSVVFNAVGTTLATAGSIAAQWAIDHDLCVDNAKAAKAAGVKTYVYCSSAGTSGPLSPFALTPYAKMKRGVENAIKELDFENAIILRPGMILGRESPKNKWLEDIFDGFKKISQSFQDKWAQDQTIIGRAAVAAVKMVEEGKAPEKFWVLEQSDIGLDGISSPEKSQASWQDMGPFINTPEYLPKFLAHRPVIKVPSRPVLTVWLVFASHPPRKMLSIYTVSVIVLALAFGAYLLSGLGSRPKDYPPGPPTLPILGNLHQIPSKNEYLQFTKWAREYGPIYSIMVGSRPIIMLSSVEVVKELLDKRSAIYSDRPEAYAAKHIPTSKLRIVFMPYSPLWRKLRKATHSLLSIKATKNYDPYQELERKQILDEILTNPNDFFSSLQRYATSLTATLLYGWRASSTTDPRIHKLDQELAAMQGALGTAAAAFLDAFPVLRFLPDVLLPVKDRVHQALQMGHEVHMENWYNVKKNIQSGTIGPCMSIGLARAQEKDGLTDVEAAYAVGNIFEGGMETTAASLYAFVQAMVLFPEVQAKAQEEIDCVVGPHRLPVMADAVSLPYIRRCVKELVRWFPVGPLGAVPHACTQDDVYMGYRIPKGAPVVLNAWAIMTDSDRYTEPRRFNPDRFTEDSDNISMAEMAAHPDASKRHTVGFGAGRRLCPGIHVAERSLFLGVTGILWSFSITPKRNTQGQDILPDADNLIVGLAARPAPFEADILPRDEKRACMVREEWKDAQKLLDLETKQWKETPEGDWDASLRV</sequence>
<dbReference type="InterPro" id="IPR001128">
    <property type="entry name" value="Cyt_P450"/>
</dbReference>
<keyword evidence="5" id="KW-0503">Monooxygenase</keyword>
<dbReference type="Gene3D" id="1.10.630.10">
    <property type="entry name" value="Cytochrome P450"/>
    <property type="match status" value="1"/>
</dbReference>
<dbReference type="PANTHER" id="PTHR46300">
    <property type="entry name" value="P450, PUTATIVE (EUROFUNG)-RELATED-RELATED"/>
    <property type="match status" value="1"/>
</dbReference>
<dbReference type="InterPro" id="IPR036291">
    <property type="entry name" value="NAD(P)-bd_dom_sf"/>
</dbReference>
<keyword evidence="4" id="KW-0408">Iron</keyword>
<dbReference type="PANTHER" id="PTHR46300:SF2">
    <property type="entry name" value="CYTOCHROME P450 MONOOXYGENASE ALNH-RELATED"/>
    <property type="match status" value="1"/>
</dbReference>
<accession>A0ABR0TS93</accession>
<evidence type="ECO:0000256" key="1">
    <source>
        <dbReference type="ARBA" id="ARBA00010617"/>
    </source>
</evidence>
<dbReference type="InterPro" id="IPR050364">
    <property type="entry name" value="Cytochrome_P450_fung"/>
</dbReference>
<dbReference type="Pfam" id="PF00067">
    <property type="entry name" value="p450"/>
    <property type="match status" value="1"/>
</dbReference>
<evidence type="ECO:0000313" key="7">
    <source>
        <dbReference type="EMBL" id="KAK6007313.1"/>
    </source>
</evidence>
<dbReference type="InterPro" id="IPR001509">
    <property type="entry name" value="Epimerase_deHydtase"/>
</dbReference>
<organism evidence="7 8">
    <name type="scientific">Aureobasidium pullulans</name>
    <name type="common">Black yeast</name>
    <name type="synonym">Pullularia pullulans</name>
    <dbReference type="NCBI Taxonomy" id="5580"/>
    <lineage>
        <taxon>Eukaryota</taxon>
        <taxon>Fungi</taxon>
        <taxon>Dikarya</taxon>
        <taxon>Ascomycota</taxon>
        <taxon>Pezizomycotina</taxon>
        <taxon>Dothideomycetes</taxon>
        <taxon>Dothideomycetidae</taxon>
        <taxon>Dothideales</taxon>
        <taxon>Saccotheciaceae</taxon>
        <taxon>Aureobasidium</taxon>
    </lineage>
</organism>
<keyword evidence="8" id="KW-1185">Reference proteome</keyword>
<dbReference type="PRINTS" id="PR00463">
    <property type="entry name" value="EP450I"/>
</dbReference>
<dbReference type="SUPFAM" id="SSF51735">
    <property type="entry name" value="NAD(P)-binding Rossmann-fold domains"/>
    <property type="match status" value="1"/>
</dbReference>
<dbReference type="Pfam" id="PF01370">
    <property type="entry name" value="Epimerase"/>
    <property type="match status" value="1"/>
</dbReference>
<dbReference type="InterPro" id="IPR036396">
    <property type="entry name" value="Cyt_P450_sf"/>
</dbReference>
<evidence type="ECO:0000313" key="8">
    <source>
        <dbReference type="Proteomes" id="UP001341245"/>
    </source>
</evidence>
<evidence type="ECO:0000259" key="6">
    <source>
        <dbReference type="Pfam" id="PF01370"/>
    </source>
</evidence>
<reference evidence="7 8" key="1">
    <citation type="submission" date="2023-11" db="EMBL/GenBank/DDBJ databases">
        <title>Draft genome sequence and annotation of the polyextremotolerant black yeast-like fungus Aureobasidium pullulans NRRL 62042.</title>
        <authorList>
            <person name="Dielentheis-Frenken M.R.E."/>
            <person name="Wibberg D."/>
            <person name="Blank L.M."/>
            <person name="Tiso T."/>
        </authorList>
    </citation>
    <scope>NUCLEOTIDE SEQUENCE [LARGE SCALE GENOMIC DNA]</scope>
    <source>
        <strain evidence="7 8">NRRL 62042</strain>
    </source>
</reference>
<dbReference type="EMBL" id="JASGXD010000003">
    <property type="protein sequence ID" value="KAK6007313.1"/>
    <property type="molecule type" value="Genomic_DNA"/>
</dbReference>
<keyword evidence="2" id="KW-0479">Metal-binding</keyword>
<comment type="caution">
    <text evidence="7">The sequence shown here is derived from an EMBL/GenBank/DDBJ whole genome shotgun (WGS) entry which is preliminary data.</text>
</comment>
<dbReference type="InterPro" id="IPR017972">
    <property type="entry name" value="Cyt_P450_CS"/>
</dbReference>
<protein>
    <recommendedName>
        <fullName evidence="6">NAD-dependent epimerase/dehydratase domain-containing protein</fullName>
    </recommendedName>
</protein>
<dbReference type="InterPro" id="IPR002401">
    <property type="entry name" value="Cyt_P450_E_grp-I"/>
</dbReference>
<dbReference type="Gene3D" id="3.40.50.720">
    <property type="entry name" value="NAD(P)-binding Rossmann-like Domain"/>
    <property type="match status" value="1"/>
</dbReference>
<name>A0ABR0TS93_AURPU</name>
<feature type="domain" description="NAD-dependent epimerase/dehydratase" evidence="6">
    <location>
        <begin position="4"/>
        <end position="166"/>
    </location>
</feature>